<name>A0ABV6NZC9_9ACTN</name>
<dbReference type="SUPFAM" id="SSF56519">
    <property type="entry name" value="Penicillin binding protein dimerisation domain"/>
    <property type="match status" value="1"/>
</dbReference>
<evidence type="ECO:0000256" key="1">
    <source>
        <dbReference type="ARBA" id="ARBA00004370"/>
    </source>
</evidence>
<dbReference type="EC" id="3.5.2.6" evidence="4 9"/>
<dbReference type="Proteomes" id="UP001589894">
    <property type="component" value="Unassembled WGS sequence"/>
</dbReference>
<comment type="similarity">
    <text evidence="3 9">Belongs to the class-D beta-lactamase family.</text>
</comment>
<dbReference type="InterPro" id="IPR001460">
    <property type="entry name" value="PCN-bd_Tpept"/>
</dbReference>
<evidence type="ECO:0000259" key="11">
    <source>
        <dbReference type="Pfam" id="PF00905"/>
    </source>
</evidence>
<dbReference type="PROSITE" id="PS00337">
    <property type="entry name" value="BETA_LACTAMASE_D"/>
    <property type="match status" value="1"/>
</dbReference>
<keyword evidence="15" id="KW-1185">Reference proteome</keyword>
<sequence length="676" mass="70403">MRLSHPVGPMRPAPRRRVGAAPAGSGSFRPAWPGASRRRRVGAALAALPLLAAGLVGCSGDGPDRAVDAFLAGWRDGTLDKLAFIDPTGSKLAATDVAAQLKQLTGDLAGTVPALRRNGKVTDTDGLASATVSVDWTLPGNGHWTYPTTVRLRKGKDDRWQIIWEPKVVQNDLTSGDQLTVDRLPANRGAIQDAGGKPLVAPRPVVMVGINPTEVKDAAGLVKQLDAAFRAIRPPITPAIDLSDLPDRIRNAQPGARVEVVTLRKDAYDQIRSRIQPLPGTAFLTGTLDLSPSREFGRAVLGSVDNVQKQDIDADPATYGQGDRVGHGGLEGAYDKRLRGTPGASVRILRKDPEGTARPVAEVFHRDPQAGEPLKTRLDTGTQTAADAALGTDPKHRTALVALRISDGSILAAANGPGAAAENLAFTAQVPPGSTFKVVTALGLLDAGAVQADTPVDCPRTYAVEGRDFKNSDFFELGTVPFRTDFAKSCNTAFAAQASKLGTDGLAAAGRTLGLEGSWQVGLEAYTGKISTGGPAVERAAAAIGQGTTLVSPLAMAAATAAVARGQWQQPVLVSPAPPAAPPGPQLKPAAVEPLRAMMRQVVTEGTATALAKVPGDPVYGKTGTAEYDNNPAHTHAWFVGWQGDIAFAVFVEQGGSSATSAVPIADRFLRGLAAR</sequence>
<dbReference type="PANTHER" id="PTHR30627:SF24">
    <property type="entry name" value="PENICILLIN-BINDING PROTEIN 4B"/>
    <property type="match status" value="1"/>
</dbReference>
<accession>A0ABV6NZC9</accession>
<dbReference type="PANTHER" id="PTHR30627">
    <property type="entry name" value="PEPTIDOGLYCAN D,D-TRANSPEPTIDASE"/>
    <property type="match status" value="1"/>
</dbReference>
<dbReference type="InterPro" id="IPR050515">
    <property type="entry name" value="Beta-lactam/transpept"/>
</dbReference>
<evidence type="ECO:0000256" key="2">
    <source>
        <dbReference type="ARBA" id="ARBA00007171"/>
    </source>
</evidence>
<dbReference type="Pfam" id="PF03717">
    <property type="entry name" value="PBP_dimer"/>
    <property type="match status" value="1"/>
</dbReference>
<dbReference type="InterPro" id="IPR002137">
    <property type="entry name" value="Beta-lactam_class-D_AS"/>
</dbReference>
<comment type="similarity">
    <text evidence="2">Belongs to the transpeptidase family.</text>
</comment>
<gene>
    <name evidence="14" type="ORF">ACFFHU_15750</name>
</gene>
<evidence type="ECO:0000259" key="13">
    <source>
        <dbReference type="Pfam" id="PF05223"/>
    </source>
</evidence>
<keyword evidence="7" id="KW-0472">Membrane</keyword>
<feature type="region of interest" description="Disordered" evidence="10">
    <location>
        <begin position="1"/>
        <end position="33"/>
    </location>
</feature>
<evidence type="ECO:0000259" key="12">
    <source>
        <dbReference type="Pfam" id="PF03717"/>
    </source>
</evidence>
<dbReference type="SUPFAM" id="SSF56601">
    <property type="entry name" value="beta-lactamase/transpeptidase-like"/>
    <property type="match status" value="1"/>
</dbReference>
<dbReference type="InterPro" id="IPR005311">
    <property type="entry name" value="PBP_dimer"/>
</dbReference>
<reference evidence="14 15" key="1">
    <citation type="submission" date="2024-09" db="EMBL/GenBank/DDBJ databases">
        <authorList>
            <person name="Sun Q."/>
            <person name="Mori K."/>
        </authorList>
    </citation>
    <scope>NUCLEOTIDE SEQUENCE [LARGE SCALE GENOMIC DNA]</scope>
    <source>
        <strain evidence="14 15">TBRC 2205</strain>
    </source>
</reference>
<dbReference type="InterPro" id="IPR012338">
    <property type="entry name" value="Beta-lactam/transpept-like"/>
</dbReference>
<feature type="region of interest" description="Disordered" evidence="10">
    <location>
        <begin position="315"/>
        <end position="337"/>
    </location>
</feature>
<evidence type="ECO:0000313" key="15">
    <source>
        <dbReference type="Proteomes" id="UP001589894"/>
    </source>
</evidence>
<keyword evidence="8 9" id="KW-0046">Antibiotic resistance</keyword>
<evidence type="ECO:0000256" key="8">
    <source>
        <dbReference type="ARBA" id="ARBA00023251"/>
    </source>
</evidence>
<dbReference type="EMBL" id="JBHLUE010000011">
    <property type="protein sequence ID" value="MFC0565582.1"/>
    <property type="molecule type" value="Genomic_DNA"/>
</dbReference>
<comment type="caution">
    <text evidence="14">The sequence shown here is derived from an EMBL/GenBank/DDBJ whole genome shotgun (WGS) entry which is preliminary data.</text>
</comment>
<comment type="subcellular location">
    <subcellularLocation>
        <location evidence="1">Membrane</location>
    </subcellularLocation>
</comment>
<dbReference type="Gene3D" id="3.90.1310.10">
    <property type="entry name" value="Penicillin-binding protein 2a (Domain 2)"/>
    <property type="match status" value="1"/>
</dbReference>
<evidence type="ECO:0000256" key="6">
    <source>
        <dbReference type="ARBA" id="ARBA00022801"/>
    </source>
</evidence>
<dbReference type="InterPro" id="IPR007887">
    <property type="entry name" value="MecA_N"/>
</dbReference>
<dbReference type="Pfam" id="PF05223">
    <property type="entry name" value="MecA_N"/>
    <property type="match status" value="1"/>
</dbReference>
<feature type="domain" description="Penicillin-binding protein dimerisation" evidence="12">
    <location>
        <begin position="184"/>
        <end position="346"/>
    </location>
</feature>
<evidence type="ECO:0000256" key="5">
    <source>
        <dbReference type="ARBA" id="ARBA00022729"/>
    </source>
</evidence>
<proteinExistence type="inferred from homology"/>
<evidence type="ECO:0000256" key="7">
    <source>
        <dbReference type="ARBA" id="ARBA00023136"/>
    </source>
</evidence>
<evidence type="ECO:0000313" key="14">
    <source>
        <dbReference type="EMBL" id="MFC0565582.1"/>
    </source>
</evidence>
<evidence type="ECO:0000256" key="10">
    <source>
        <dbReference type="SAM" id="MobiDB-lite"/>
    </source>
</evidence>
<dbReference type="InterPro" id="IPR036138">
    <property type="entry name" value="PBP_dimer_sf"/>
</dbReference>
<evidence type="ECO:0000256" key="3">
    <source>
        <dbReference type="ARBA" id="ARBA00007898"/>
    </source>
</evidence>
<comment type="catalytic activity">
    <reaction evidence="9">
        <text>a beta-lactam + H2O = a substituted beta-amino acid</text>
        <dbReference type="Rhea" id="RHEA:20401"/>
        <dbReference type="ChEBI" id="CHEBI:15377"/>
        <dbReference type="ChEBI" id="CHEBI:35627"/>
        <dbReference type="ChEBI" id="CHEBI:140347"/>
        <dbReference type="EC" id="3.5.2.6"/>
    </reaction>
</comment>
<dbReference type="Gene3D" id="3.40.710.10">
    <property type="entry name" value="DD-peptidase/beta-lactamase superfamily"/>
    <property type="match status" value="1"/>
</dbReference>
<feature type="domain" description="NTF2-like N-terminal transpeptidase" evidence="13">
    <location>
        <begin position="63"/>
        <end position="176"/>
    </location>
</feature>
<evidence type="ECO:0000256" key="4">
    <source>
        <dbReference type="ARBA" id="ARBA00012865"/>
    </source>
</evidence>
<feature type="compositionally biased region" description="Low complexity" evidence="10">
    <location>
        <begin position="1"/>
        <end position="10"/>
    </location>
</feature>
<protein>
    <recommendedName>
        <fullName evidence="4 9">Beta-lactamase</fullName>
        <ecNumber evidence="4 9">3.5.2.6</ecNumber>
    </recommendedName>
</protein>
<dbReference type="Pfam" id="PF00905">
    <property type="entry name" value="Transpeptidase"/>
    <property type="match status" value="1"/>
</dbReference>
<evidence type="ECO:0000256" key="9">
    <source>
        <dbReference type="RuleBase" id="RU361140"/>
    </source>
</evidence>
<keyword evidence="6 9" id="KW-0378">Hydrolase</keyword>
<keyword evidence="5" id="KW-0732">Signal</keyword>
<feature type="domain" description="Penicillin-binding protein transpeptidase" evidence="11">
    <location>
        <begin position="400"/>
        <end position="669"/>
    </location>
</feature>
<organism evidence="14 15">
    <name type="scientific">Plantactinospora siamensis</name>
    <dbReference type="NCBI Taxonomy" id="555372"/>
    <lineage>
        <taxon>Bacteria</taxon>
        <taxon>Bacillati</taxon>
        <taxon>Actinomycetota</taxon>
        <taxon>Actinomycetes</taxon>
        <taxon>Micromonosporales</taxon>
        <taxon>Micromonosporaceae</taxon>
        <taxon>Plantactinospora</taxon>
    </lineage>
</organism>